<protein>
    <submittedName>
        <fullName evidence="2">Thrombospondin type 3 repeat family</fullName>
    </submittedName>
</protein>
<evidence type="ECO:0000256" key="1">
    <source>
        <dbReference type="SAM" id="MobiDB-lite"/>
    </source>
</evidence>
<dbReference type="PROSITE" id="PS51257">
    <property type="entry name" value="PROKAR_LIPOPROTEIN"/>
    <property type="match status" value="1"/>
</dbReference>
<feature type="compositionally biased region" description="Acidic residues" evidence="1">
    <location>
        <begin position="159"/>
        <end position="172"/>
    </location>
</feature>
<feature type="compositionally biased region" description="Low complexity" evidence="1">
    <location>
        <begin position="34"/>
        <end position="73"/>
    </location>
</feature>
<evidence type="ECO:0000313" key="3">
    <source>
        <dbReference type="Proteomes" id="UP000034883"/>
    </source>
</evidence>
<dbReference type="Proteomes" id="UP000034883">
    <property type="component" value="Chromosome"/>
</dbReference>
<dbReference type="NCBIfam" id="NF033765">
    <property type="entry name" value="gliding_CglD"/>
    <property type="match status" value="1"/>
</dbReference>
<sequence length="768" mass="76868">MTRATLFLAVTLALLAGCDGETTSSDDAGGHALPDAAPVIDAATPDAAAPDAGLADAGGDPPADAGQDGGSDAYVPPVDSDCDGLVDGPSREGWLGEDLDDDGELDEGETDPDLFDTDGDGLSDGVERGVVTPFATCADVFVPDEDPTTTTDPARADTDADGIEDGVEDEDRDGQRDEGETDPGDGTSPPAPISAVCTATGRTEVALTTVAPADLALVLPRASTSVEVVSAGTAIGALGHDVTTSVAFVALRVTPADGLVGPLGLEESLRPALATAGALSEREAISTTTWDGAPAVVASYTQASTLDADDHANALAGALAPESTGRLPAATGPTGAMQLRALYVLRSATEAVVLLSVAQRASASGPAAESATAFVAHDFVAGAALGTAGDALAPTCRLLTPLATPQVDVLLVVDDSGSMQASQLALAEAAHAMALAFESAQLDWRMGLVTSSYIATAAPNALRFRRFSRNANLVRGWLTENSTCVAGTCSQVPITPEPATCPGDPSQGANGGCWIGLTGAGTEAVLGSARAAIAAIAPGTAPGDDESPVRARQGARLVVILVGDADDQTTGDTTTSANCGPGGSVDAAGTACVAVADFVSFFGEAGSATLPTNPTGAPIPVHGIVCPSGAACGCTSGSCDLANSGREFNPQPIGGVPQQRHAAVVAATGGVLGSIRDVAAVRRAMDAITRDTIARTGHALDAPLVAASLRVALSAVRDPAACDAADLPRSTVDGYRYDPQRRSLAFYGACRPATESETAAVSFQRWAH</sequence>
<feature type="region of interest" description="Disordered" evidence="1">
    <location>
        <begin position="22"/>
        <end position="195"/>
    </location>
</feature>
<dbReference type="InterPro" id="IPR036465">
    <property type="entry name" value="vWFA_dom_sf"/>
</dbReference>
<dbReference type="STRING" id="927083.DB32_000044"/>
<name>A0A0F6VYQ9_9BACT</name>
<feature type="compositionally biased region" description="Acidic residues" evidence="1">
    <location>
        <begin position="95"/>
        <end position="121"/>
    </location>
</feature>
<dbReference type="AlphaFoldDB" id="A0A0F6VYQ9"/>
<dbReference type="EMBL" id="CP011125">
    <property type="protein sequence ID" value="AKF02896.1"/>
    <property type="molecule type" value="Genomic_DNA"/>
</dbReference>
<keyword evidence="3" id="KW-1185">Reference proteome</keyword>
<dbReference type="SUPFAM" id="SSF53300">
    <property type="entry name" value="vWA-like"/>
    <property type="match status" value="1"/>
</dbReference>
<organism evidence="2 3">
    <name type="scientific">Sandaracinus amylolyticus</name>
    <dbReference type="NCBI Taxonomy" id="927083"/>
    <lineage>
        <taxon>Bacteria</taxon>
        <taxon>Pseudomonadati</taxon>
        <taxon>Myxococcota</taxon>
        <taxon>Polyangia</taxon>
        <taxon>Polyangiales</taxon>
        <taxon>Sandaracinaceae</taxon>
        <taxon>Sandaracinus</taxon>
    </lineage>
</organism>
<dbReference type="KEGG" id="samy:DB32_000044"/>
<proteinExistence type="predicted"/>
<dbReference type="OrthoDB" id="5480389at2"/>
<evidence type="ECO:0000313" key="2">
    <source>
        <dbReference type="EMBL" id="AKF02896.1"/>
    </source>
</evidence>
<accession>A0A0F6VYQ9</accession>
<gene>
    <name evidence="2" type="ORF">DB32_000044</name>
</gene>
<reference evidence="2 3" key="1">
    <citation type="submission" date="2015-03" db="EMBL/GenBank/DDBJ databases">
        <title>Genome assembly of Sandaracinus amylolyticus DSM 53668.</title>
        <authorList>
            <person name="Sharma G."/>
            <person name="Subramanian S."/>
        </authorList>
    </citation>
    <scope>NUCLEOTIDE SEQUENCE [LARGE SCALE GENOMIC DNA]</scope>
    <source>
        <strain evidence="2 3">DSM 53668</strain>
    </source>
</reference>
<dbReference type="RefSeq" id="WP_157068540.1">
    <property type="nucleotide sequence ID" value="NZ_CP011125.1"/>
</dbReference>